<dbReference type="GO" id="GO:0004803">
    <property type="term" value="F:transposase activity"/>
    <property type="evidence" value="ECO:0007669"/>
    <property type="project" value="InterPro"/>
</dbReference>
<sequence>MPRPPALPLQDKVRIVLSVLSKEKTVAEAARQAQVSEQSIANWRKQFIEGGSTGLAGPPAVRPTAHQEHLTDEVRKLKVALGEAYVELMTWRKIGDYRRVPSRTSR</sequence>
<dbReference type="EMBL" id="CP163439">
    <property type="protein sequence ID" value="XDQ36326.1"/>
    <property type="molecule type" value="Genomic_DNA"/>
</dbReference>
<dbReference type="RefSeq" id="WP_369170870.1">
    <property type="nucleotide sequence ID" value="NZ_CP163439.1"/>
</dbReference>
<reference evidence="1" key="1">
    <citation type="submission" date="2024-07" db="EMBL/GenBank/DDBJ databases">
        <authorList>
            <person name="Yu S.T."/>
        </authorList>
    </citation>
    <scope>NUCLEOTIDE SEQUENCE</scope>
    <source>
        <strain evidence="1">R28</strain>
    </source>
</reference>
<protein>
    <submittedName>
        <fullName evidence="1">Transposase</fullName>
    </submittedName>
</protein>
<dbReference type="SUPFAM" id="SSF48295">
    <property type="entry name" value="TrpR-like"/>
    <property type="match status" value="1"/>
</dbReference>
<dbReference type="InterPro" id="IPR002514">
    <property type="entry name" value="Transposase_8"/>
</dbReference>
<accession>A0AB39Q1V6</accession>
<dbReference type="Pfam" id="PF01527">
    <property type="entry name" value="HTH_Tnp_1"/>
    <property type="match status" value="1"/>
</dbReference>
<dbReference type="GO" id="GO:0043565">
    <property type="term" value="F:sequence-specific DNA binding"/>
    <property type="evidence" value="ECO:0007669"/>
    <property type="project" value="InterPro"/>
</dbReference>
<name>A0AB39Q1V6_9ACTN</name>
<dbReference type="InterPro" id="IPR036388">
    <property type="entry name" value="WH-like_DNA-bd_sf"/>
</dbReference>
<dbReference type="Gene3D" id="1.10.10.10">
    <property type="entry name" value="Winged helix-like DNA-binding domain superfamily/Winged helix DNA-binding domain"/>
    <property type="match status" value="1"/>
</dbReference>
<proteinExistence type="predicted"/>
<gene>
    <name evidence="1" type="ORF">AB5J49_24945</name>
</gene>
<evidence type="ECO:0000313" key="1">
    <source>
        <dbReference type="EMBL" id="XDQ36326.1"/>
    </source>
</evidence>
<dbReference type="GO" id="GO:0006313">
    <property type="term" value="P:DNA transposition"/>
    <property type="evidence" value="ECO:0007669"/>
    <property type="project" value="InterPro"/>
</dbReference>
<dbReference type="AlphaFoldDB" id="A0AB39Q1V6"/>
<dbReference type="InterPro" id="IPR010921">
    <property type="entry name" value="Trp_repressor/repl_initiator"/>
</dbReference>
<organism evidence="1">
    <name type="scientific">Streptomyces sp. R28</name>
    <dbReference type="NCBI Taxonomy" id="3238628"/>
    <lineage>
        <taxon>Bacteria</taxon>
        <taxon>Bacillati</taxon>
        <taxon>Actinomycetota</taxon>
        <taxon>Actinomycetes</taxon>
        <taxon>Kitasatosporales</taxon>
        <taxon>Streptomycetaceae</taxon>
        <taxon>Streptomyces</taxon>
    </lineage>
</organism>